<proteinExistence type="predicted"/>
<evidence type="ECO:0000256" key="1">
    <source>
        <dbReference type="SAM" id="MobiDB-lite"/>
    </source>
</evidence>
<feature type="compositionally biased region" description="Low complexity" evidence="1">
    <location>
        <begin position="39"/>
        <end position="54"/>
    </location>
</feature>
<sequence>MNMYHRGGHWSQPLTYRDTNAQWRVQEAGVVTTRYRAPLAATSSTTAEAGEVTTPPKPPPPEQTEAEMALVDNDSGIGSLHAHDEKEPTYAIAITPGMRAIVIKSGVYCDIQPVPAGSTSKDYRLKAIPFVFKGDAGVPVETARGINQNMSRISHDIPRPLLPVVED</sequence>
<name>A0A8X8ZDW7_SALSN</name>
<organism evidence="2">
    <name type="scientific">Salvia splendens</name>
    <name type="common">Scarlet sage</name>
    <dbReference type="NCBI Taxonomy" id="180675"/>
    <lineage>
        <taxon>Eukaryota</taxon>
        <taxon>Viridiplantae</taxon>
        <taxon>Streptophyta</taxon>
        <taxon>Embryophyta</taxon>
        <taxon>Tracheophyta</taxon>
        <taxon>Spermatophyta</taxon>
        <taxon>Magnoliopsida</taxon>
        <taxon>eudicotyledons</taxon>
        <taxon>Gunneridae</taxon>
        <taxon>Pentapetalae</taxon>
        <taxon>asterids</taxon>
        <taxon>lamiids</taxon>
        <taxon>Lamiales</taxon>
        <taxon>Lamiaceae</taxon>
        <taxon>Nepetoideae</taxon>
        <taxon>Mentheae</taxon>
        <taxon>Salviinae</taxon>
        <taxon>Salvia</taxon>
        <taxon>Salvia subgen. Calosphace</taxon>
        <taxon>core Calosphace</taxon>
    </lineage>
</organism>
<keyword evidence="3" id="KW-1185">Reference proteome</keyword>
<dbReference type="Proteomes" id="UP000298416">
    <property type="component" value="Unassembled WGS sequence"/>
</dbReference>
<comment type="caution">
    <text evidence="2">The sequence shown here is derived from an EMBL/GenBank/DDBJ whole genome shotgun (WGS) entry which is preliminary data.</text>
</comment>
<accession>A0A8X8ZDW7</accession>
<evidence type="ECO:0000313" key="2">
    <source>
        <dbReference type="EMBL" id="KAG6401132.1"/>
    </source>
</evidence>
<dbReference type="AlphaFoldDB" id="A0A8X8ZDW7"/>
<protein>
    <submittedName>
        <fullName evidence="2">Uncharacterized protein</fullName>
    </submittedName>
</protein>
<evidence type="ECO:0000313" key="3">
    <source>
        <dbReference type="Proteomes" id="UP000298416"/>
    </source>
</evidence>
<dbReference type="EMBL" id="PNBA02000014">
    <property type="protein sequence ID" value="KAG6401132.1"/>
    <property type="molecule type" value="Genomic_DNA"/>
</dbReference>
<reference evidence="2" key="1">
    <citation type="submission" date="2018-01" db="EMBL/GenBank/DDBJ databases">
        <authorList>
            <person name="Mao J.F."/>
        </authorList>
    </citation>
    <scope>NUCLEOTIDE SEQUENCE</scope>
    <source>
        <strain evidence="2">Huo1</strain>
        <tissue evidence="2">Leaf</tissue>
    </source>
</reference>
<gene>
    <name evidence="2" type="ORF">SASPL_137977</name>
</gene>
<reference evidence="2" key="2">
    <citation type="submission" date="2020-08" db="EMBL/GenBank/DDBJ databases">
        <title>Plant Genome Project.</title>
        <authorList>
            <person name="Zhang R.-G."/>
        </authorList>
    </citation>
    <scope>NUCLEOTIDE SEQUENCE</scope>
    <source>
        <strain evidence="2">Huo1</strain>
        <tissue evidence="2">Leaf</tissue>
    </source>
</reference>
<feature type="region of interest" description="Disordered" evidence="1">
    <location>
        <begin position="39"/>
        <end position="64"/>
    </location>
</feature>